<dbReference type="EMBL" id="WNWS01000108">
    <property type="protein sequence ID" value="KAE9980126.1"/>
    <property type="molecule type" value="Genomic_DNA"/>
</dbReference>
<accession>A0A8H3Z566</accession>
<name>A0A8H3Z566_VENIN</name>
<protein>
    <submittedName>
        <fullName evidence="2">Uncharacterized protein</fullName>
    </submittedName>
</protein>
<evidence type="ECO:0000313" key="3">
    <source>
        <dbReference type="Proteomes" id="UP000447873"/>
    </source>
</evidence>
<feature type="region of interest" description="Disordered" evidence="1">
    <location>
        <begin position="47"/>
        <end position="100"/>
    </location>
</feature>
<feature type="region of interest" description="Disordered" evidence="1">
    <location>
        <begin position="113"/>
        <end position="200"/>
    </location>
</feature>
<organism evidence="2 3">
    <name type="scientific">Venturia inaequalis</name>
    <name type="common">Apple scab fungus</name>
    <dbReference type="NCBI Taxonomy" id="5025"/>
    <lineage>
        <taxon>Eukaryota</taxon>
        <taxon>Fungi</taxon>
        <taxon>Dikarya</taxon>
        <taxon>Ascomycota</taxon>
        <taxon>Pezizomycotina</taxon>
        <taxon>Dothideomycetes</taxon>
        <taxon>Pleosporomycetidae</taxon>
        <taxon>Venturiales</taxon>
        <taxon>Venturiaceae</taxon>
        <taxon>Venturia</taxon>
    </lineage>
</organism>
<dbReference type="AlphaFoldDB" id="A0A8H3Z566"/>
<dbReference type="Proteomes" id="UP000447873">
    <property type="component" value="Unassembled WGS sequence"/>
</dbReference>
<gene>
    <name evidence="2" type="ORF">EG328_000491</name>
</gene>
<reference evidence="2 3" key="1">
    <citation type="submission" date="2018-12" db="EMBL/GenBank/DDBJ databases">
        <title>Venturia inaequalis Genome Resource.</title>
        <authorList>
            <person name="Lichtner F.J."/>
        </authorList>
    </citation>
    <scope>NUCLEOTIDE SEQUENCE [LARGE SCALE GENOMIC DNA]</scope>
    <source>
        <strain evidence="2 3">120213</strain>
    </source>
</reference>
<feature type="compositionally biased region" description="Basic and acidic residues" evidence="1">
    <location>
        <begin position="153"/>
        <end position="170"/>
    </location>
</feature>
<sequence>MQQTTSNFRFLSLECARHREQPAAVSATFQPVMDINRWLAETAVAVGPAKGSHQPGNPGGREHGKTAPVVDLESSKCRKRRAKRHQVISEDSSIIAPEDVPTEAPVRRILQHVHQDSVGKPPSERADHSSHLEDEDETDANPYQRKKRRKTKADRYDLKPQEQETHEHGGKQQQKPARKSKKAKPSKKDKSAPEVVRNFRAANVPRERLTLLPRANVGIFKKGKASSPFRGRGLPDLAFSEMNFLSKRRSAAEEVADTEETHKRRKKDRKRANEEEISSYFAPKRPPMAERSLNEPAIQNTTVRDEIQYIDDIQRQSSTVPAIRPTTETLAAPELDDRRSCQQSTSNTYFTWSDSLRHSSGPAIVRPASTTDLEAYGAKPVSTALTRKKVRASSFDLRPPDLVGKRQAIRRPTARDHKRSLASSHTNLLLGDVTISSSLPRLNQFKGPTLERATSVSLPRTAQGSTRSIDSQSLPAAIISPTKAAQQKQPIVSSGTKILQADKSTPVLESQDPNSISIANLLNDCDVAYLTNTKNLGGNDTEVEEEDLLFNGQNDRFFSHHVPQMEDPRTLEEKYYTFESEEEQEMLHHIRPDMIGYGEQIQRPQPTVATGWPSYETHYHPVIQQDSMGEILMTDLEGDEEEPSEQLDLAEEVQEEDGFAGFWKPNMLY</sequence>
<evidence type="ECO:0000313" key="2">
    <source>
        <dbReference type="EMBL" id="KAE9980126.1"/>
    </source>
</evidence>
<proteinExistence type="predicted"/>
<feature type="compositionally biased region" description="Basic and acidic residues" evidence="1">
    <location>
        <begin position="113"/>
        <end position="132"/>
    </location>
</feature>
<feature type="region of interest" description="Disordered" evidence="1">
    <location>
        <begin position="249"/>
        <end position="288"/>
    </location>
</feature>
<feature type="compositionally biased region" description="Basic residues" evidence="1">
    <location>
        <begin position="176"/>
        <end position="185"/>
    </location>
</feature>
<comment type="caution">
    <text evidence="2">The sequence shown here is derived from an EMBL/GenBank/DDBJ whole genome shotgun (WGS) entry which is preliminary data.</text>
</comment>
<feature type="compositionally biased region" description="Basic residues" evidence="1">
    <location>
        <begin position="77"/>
        <end position="86"/>
    </location>
</feature>
<evidence type="ECO:0000256" key="1">
    <source>
        <dbReference type="SAM" id="MobiDB-lite"/>
    </source>
</evidence>